<dbReference type="GO" id="GO:0005737">
    <property type="term" value="C:cytoplasm"/>
    <property type="evidence" value="ECO:0007669"/>
    <property type="project" value="TreeGrafter"/>
</dbReference>
<dbReference type="GO" id="GO:0004789">
    <property type="term" value="F:thiamine-phosphate diphosphorylase activity"/>
    <property type="evidence" value="ECO:0007669"/>
    <property type="project" value="TreeGrafter"/>
</dbReference>
<name>A0A8J5XUM5_DIALT</name>
<dbReference type="Pfam" id="PF02581">
    <property type="entry name" value="TMP-TENI"/>
    <property type="match status" value="1"/>
</dbReference>
<protein>
    <recommendedName>
        <fullName evidence="3">Thiamine phosphate synthase/TenI domain-containing protein</fullName>
    </recommendedName>
</protein>
<sequence length="225" mass="23638">MAVGREFARQLCALSAESAFGGQRLPELIVLTDEARQGPFASVVEHLSAPPRCWVVFRDYAMPPAARLEAATRARDLCAARGITFLLARDAELAQRIGADGVHLPQPLLPRLAQWRHAHPDFVWSAACHDGESLRTAATLGATIALVSPIFATRSHPGASAMGTERLATLVRSQPRMPVYAMGGVGSASIAQLALARTGVAGIAGIDLVADLLTSAGGERAPECG</sequence>
<dbReference type="CDD" id="cd00564">
    <property type="entry name" value="TMP_TenI"/>
    <property type="match status" value="1"/>
</dbReference>
<organism evidence="4 5">
    <name type="scientific">Diacronema lutheri</name>
    <name type="common">Unicellular marine alga</name>
    <name type="synonym">Monochrysis lutheri</name>
    <dbReference type="NCBI Taxonomy" id="2081491"/>
    <lineage>
        <taxon>Eukaryota</taxon>
        <taxon>Haptista</taxon>
        <taxon>Haptophyta</taxon>
        <taxon>Pavlovophyceae</taxon>
        <taxon>Pavlovales</taxon>
        <taxon>Pavlovaceae</taxon>
        <taxon>Diacronema</taxon>
    </lineage>
</organism>
<accession>A0A8J5XUM5</accession>
<dbReference type="InterPro" id="IPR022998">
    <property type="entry name" value="ThiamineP_synth_TenI"/>
</dbReference>
<gene>
    <name evidence="4" type="ORF">KFE25_013790</name>
</gene>
<dbReference type="EMBL" id="JAGTXO010000004">
    <property type="protein sequence ID" value="KAG8468707.1"/>
    <property type="molecule type" value="Genomic_DNA"/>
</dbReference>
<feature type="domain" description="Thiamine phosphate synthase/TenI" evidence="3">
    <location>
        <begin position="31"/>
        <end position="206"/>
    </location>
</feature>
<comment type="pathway">
    <text evidence="1">Cofactor biosynthesis; thiamine diphosphate biosynthesis.</text>
</comment>
<dbReference type="InterPro" id="IPR036206">
    <property type="entry name" value="ThiamineP_synth_sf"/>
</dbReference>
<proteinExistence type="predicted"/>
<dbReference type="GO" id="GO:0009228">
    <property type="term" value="P:thiamine biosynthetic process"/>
    <property type="evidence" value="ECO:0007669"/>
    <property type="project" value="UniProtKB-KW"/>
</dbReference>
<dbReference type="SUPFAM" id="SSF51391">
    <property type="entry name" value="Thiamin phosphate synthase"/>
    <property type="match status" value="1"/>
</dbReference>
<keyword evidence="5" id="KW-1185">Reference proteome</keyword>
<evidence type="ECO:0000313" key="5">
    <source>
        <dbReference type="Proteomes" id="UP000751190"/>
    </source>
</evidence>
<dbReference type="PANTHER" id="PTHR20857:SF15">
    <property type="entry name" value="THIAMINE-PHOSPHATE SYNTHASE"/>
    <property type="match status" value="1"/>
</dbReference>
<evidence type="ECO:0000256" key="1">
    <source>
        <dbReference type="ARBA" id="ARBA00004948"/>
    </source>
</evidence>
<dbReference type="OrthoDB" id="10028886at2759"/>
<dbReference type="Gene3D" id="3.20.20.70">
    <property type="entry name" value="Aldolase class I"/>
    <property type="match status" value="1"/>
</dbReference>
<evidence type="ECO:0000313" key="4">
    <source>
        <dbReference type="EMBL" id="KAG8468707.1"/>
    </source>
</evidence>
<dbReference type="InterPro" id="IPR013785">
    <property type="entry name" value="Aldolase_TIM"/>
</dbReference>
<dbReference type="PANTHER" id="PTHR20857">
    <property type="entry name" value="THIAMINE-PHOSPHATE PYROPHOSPHORYLASE"/>
    <property type="match status" value="1"/>
</dbReference>
<comment type="caution">
    <text evidence="4">The sequence shown here is derived from an EMBL/GenBank/DDBJ whole genome shotgun (WGS) entry which is preliminary data.</text>
</comment>
<dbReference type="AlphaFoldDB" id="A0A8J5XUM5"/>
<evidence type="ECO:0000259" key="3">
    <source>
        <dbReference type="Pfam" id="PF02581"/>
    </source>
</evidence>
<keyword evidence="2" id="KW-0784">Thiamine biosynthesis</keyword>
<evidence type="ECO:0000256" key="2">
    <source>
        <dbReference type="ARBA" id="ARBA00022977"/>
    </source>
</evidence>
<dbReference type="Proteomes" id="UP000751190">
    <property type="component" value="Unassembled WGS sequence"/>
</dbReference>
<reference evidence="4" key="1">
    <citation type="submission" date="2021-05" db="EMBL/GenBank/DDBJ databases">
        <title>The genome of the haptophyte Pavlova lutheri (Diacronema luteri, Pavlovales) - a model for lipid biosynthesis in eukaryotic algae.</title>
        <authorList>
            <person name="Hulatt C.J."/>
            <person name="Posewitz M.C."/>
        </authorList>
    </citation>
    <scope>NUCLEOTIDE SEQUENCE</scope>
    <source>
        <strain evidence="4">NIVA-4/92</strain>
    </source>
</reference>